<evidence type="ECO:0000313" key="5">
    <source>
        <dbReference type="Proteomes" id="UP000595224"/>
    </source>
</evidence>
<evidence type="ECO:0000256" key="1">
    <source>
        <dbReference type="ARBA" id="ARBA00022598"/>
    </source>
</evidence>
<organism evidence="4 5">
    <name type="scientific">Treponema peruense</name>
    <dbReference type="NCBI Taxonomy" id="2787628"/>
    <lineage>
        <taxon>Bacteria</taxon>
        <taxon>Pseudomonadati</taxon>
        <taxon>Spirochaetota</taxon>
        <taxon>Spirochaetia</taxon>
        <taxon>Spirochaetales</taxon>
        <taxon>Treponemataceae</taxon>
        <taxon>Treponema</taxon>
    </lineage>
</organism>
<evidence type="ECO:0000313" key="4">
    <source>
        <dbReference type="EMBL" id="QQA01517.1"/>
    </source>
</evidence>
<dbReference type="InterPro" id="IPR036390">
    <property type="entry name" value="WH_DNA-bd_sf"/>
</dbReference>
<dbReference type="InterPro" id="IPR004143">
    <property type="entry name" value="BPL_LPL_catalytic"/>
</dbReference>
<dbReference type="Gene3D" id="1.10.10.10">
    <property type="entry name" value="Winged helix-like DNA-binding domain superfamily/Winged helix DNA-binding domain"/>
    <property type="match status" value="1"/>
</dbReference>
<name>A0A7T3REG2_9SPIR</name>
<keyword evidence="5" id="KW-1185">Reference proteome</keyword>
<dbReference type="Pfam" id="PF08279">
    <property type="entry name" value="HTH_11"/>
    <property type="match status" value="1"/>
</dbReference>
<proteinExistence type="predicted"/>
<dbReference type="InterPro" id="IPR045864">
    <property type="entry name" value="aa-tRNA-synth_II/BPL/LPL"/>
</dbReference>
<dbReference type="InterPro" id="IPR036388">
    <property type="entry name" value="WH-like_DNA-bd_sf"/>
</dbReference>
<dbReference type="KEGG" id="tper:IWA51_02570"/>
<dbReference type="PANTHER" id="PTHR12835:SF5">
    <property type="entry name" value="BIOTIN--PROTEIN LIGASE"/>
    <property type="match status" value="1"/>
</dbReference>
<dbReference type="SUPFAM" id="SSF46785">
    <property type="entry name" value="Winged helix' DNA-binding domain"/>
    <property type="match status" value="1"/>
</dbReference>
<evidence type="ECO:0000259" key="3">
    <source>
        <dbReference type="Pfam" id="PF08279"/>
    </source>
</evidence>
<dbReference type="Gene3D" id="3.30.930.10">
    <property type="entry name" value="Bira Bifunctional Protein, Domain 2"/>
    <property type="match status" value="1"/>
</dbReference>
<dbReference type="InterPro" id="IPR004408">
    <property type="entry name" value="Biotin_CoA_COase_ligase"/>
</dbReference>
<dbReference type="GO" id="GO:0005737">
    <property type="term" value="C:cytoplasm"/>
    <property type="evidence" value="ECO:0007669"/>
    <property type="project" value="TreeGrafter"/>
</dbReference>
<evidence type="ECO:0000259" key="2">
    <source>
        <dbReference type="Pfam" id="PF03099"/>
    </source>
</evidence>
<feature type="domain" description="BPL/LPL catalytic" evidence="2">
    <location>
        <begin position="102"/>
        <end position="213"/>
    </location>
</feature>
<feature type="domain" description="Helix-turn-helix type 11" evidence="3">
    <location>
        <begin position="9"/>
        <end position="60"/>
    </location>
</feature>
<dbReference type="Pfam" id="PF03099">
    <property type="entry name" value="BPL_LplA_LipB"/>
    <property type="match status" value="1"/>
</dbReference>
<dbReference type="SUPFAM" id="SSF55681">
    <property type="entry name" value="Class II aaRS and biotin synthetases"/>
    <property type="match status" value="1"/>
</dbReference>
<dbReference type="EC" id="6.3.4.15" evidence="4"/>
<protein>
    <submittedName>
        <fullName evidence="4">Biotin--[acetyl-CoA-carboxylase] ligase</fullName>
        <ecNumber evidence="4">6.3.4.15</ecNumber>
    </submittedName>
</protein>
<dbReference type="NCBIfam" id="TIGR00121">
    <property type="entry name" value="birA_ligase"/>
    <property type="match status" value="1"/>
</dbReference>
<sequence>MVNESLSTKNKVLDILRNSSEYVSGELLSQKTGVSRVSVWKAVQVLQNAGYGIVSDRNGYFLQQDLKDSLFPWEFGISEGAFTHFLETESTMREARKIILSEEKKDLPKITVVTADRQTNGHGHGDHGWTTTKGSLACTLADKVSVSSAEAFRISMCAQIAAVNVLKKTGGRNFYARWPNDVWSDSGKVCGILDEYLSSGQRCEWVNIGIGINMYARPKIQNTDKVFDSENAASRKDLLSSLCAEFLRVEKTALEDSCALENLWNSLCCDVGKKIILEQSGETFTFCGVNAYGWAVLESVDGKTKKIIPPGVNVFKK</sequence>
<dbReference type="GO" id="GO:0004077">
    <property type="term" value="F:biotin--[biotin carboxyl-carrier protein] ligase activity"/>
    <property type="evidence" value="ECO:0007669"/>
    <property type="project" value="UniProtKB-EC"/>
</dbReference>
<dbReference type="PANTHER" id="PTHR12835">
    <property type="entry name" value="BIOTIN PROTEIN LIGASE"/>
    <property type="match status" value="1"/>
</dbReference>
<dbReference type="AlphaFoldDB" id="A0A7T3REG2"/>
<dbReference type="InterPro" id="IPR013196">
    <property type="entry name" value="HTH_11"/>
</dbReference>
<gene>
    <name evidence="4" type="ORF">IWA51_02570</name>
</gene>
<keyword evidence="1 4" id="KW-0436">Ligase</keyword>
<dbReference type="RefSeq" id="WP_198443031.1">
    <property type="nucleotide sequence ID" value="NZ_CBCSHE010000010.1"/>
</dbReference>
<dbReference type="EMBL" id="CP064936">
    <property type="protein sequence ID" value="QQA01517.1"/>
    <property type="molecule type" value="Genomic_DNA"/>
</dbReference>
<accession>A0A7T3REG2</accession>
<dbReference type="Proteomes" id="UP000595224">
    <property type="component" value="Chromosome"/>
</dbReference>
<reference evidence="4 5" key="1">
    <citation type="submission" date="2020-11" db="EMBL/GenBank/DDBJ databases">
        <title>Treponema Peruensis nv. sp., first commensal Treponema isolated from human feces.</title>
        <authorList>
            <person name="Belkhou C."/>
            <person name="Raes J."/>
        </authorList>
    </citation>
    <scope>NUCLEOTIDE SEQUENCE [LARGE SCALE GENOMIC DNA]</scope>
    <source>
        <strain evidence="4 5">RCC2812</strain>
    </source>
</reference>